<dbReference type="Proteomes" id="UP000464787">
    <property type="component" value="Chromosome"/>
</dbReference>
<dbReference type="AlphaFoldDB" id="A0A857JD11"/>
<dbReference type="InterPro" id="IPR013024">
    <property type="entry name" value="GGCT-like"/>
</dbReference>
<keyword evidence="2" id="KW-0808">Transferase</keyword>
<gene>
    <name evidence="2" type="ORF">GT347_24405</name>
</gene>
<sequence length="137" mass="15189">MTTQDQACADTGRYVFVYGTLRRGEVNDINLLRPAPKYLGAASIPGRLYSMGWYPGLVMDGCMAVVGEVYSVSHSVEQRLDEIEGLLPEPTGEYAKRELEIEVNGKLIRCFVYEIAPALVAHLEPLADGDWLARQPD</sequence>
<dbReference type="Gene3D" id="3.10.490.10">
    <property type="entry name" value="Gamma-glutamyl cyclotransferase-like"/>
    <property type="match status" value="1"/>
</dbReference>
<feature type="domain" description="Gamma-glutamylcyclotransferase AIG2-like" evidence="1">
    <location>
        <begin position="15"/>
        <end position="132"/>
    </location>
</feature>
<dbReference type="SUPFAM" id="SSF110857">
    <property type="entry name" value="Gamma-glutamyl cyclotransferase-like"/>
    <property type="match status" value="1"/>
</dbReference>
<dbReference type="RefSeq" id="WP_160554662.1">
    <property type="nucleotide sequence ID" value="NZ_CP047650.1"/>
</dbReference>
<protein>
    <submittedName>
        <fullName evidence="2">Gamma-glutamylcyclotransferase</fullName>
    </submittedName>
</protein>
<evidence type="ECO:0000313" key="3">
    <source>
        <dbReference type="Proteomes" id="UP000464787"/>
    </source>
</evidence>
<evidence type="ECO:0000313" key="2">
    <source>
        <dbReference type="EMBL" id="QHJ00853.1"/>
    </source>
</evidence>
<name>A0A857JD11_9BURK</name>
<organism evidence="2 3">
    <name type="scientific">Xylophilus rhododendri</name>
    <dbReference type="NCBI Taxonomy" id="2697032"/>
    <lineage>
        <taxon>Bacteria</taxon>
        <taxon>Pseudomonadati</taxon>
        <taxon>Pseudomonadota</taxon>
        <taxon>Betaproteobacteria</taxon>
        <taxon>Burkholderiales</taxon>
        <taxon>Xylophilus</taxon>
    </lineage>
</organism>
<dbReference type="GO" id="GO:0016740">
    <property type="term" value="F:transferase activity"/>
    <property type="evidence" value="ECO:0007669"/>
    <property type="project" value="UniProtKB-KW"/>
</dbReference>
<keyword evidence="3" id="KW-1185">Reference proteome</keyword>
<dbReference type="KEGG" id="xyk:GT347_24405"/>
<dbReference type="EMBL" id="CP047650">
    <property type="protein sequence ID" value="QHJ00853.1"/>
    <property type="molecule type" value="Genomic_DNA"/>
</dbReference>
<dbReference type="Pfam" id="PF06094">
    <property type="entry name" value="GGACT"/>
    <property type="match status" value="1"/>
</dbReference>
<proteinExistence type="predicted"/>
<dbReference type="InterPro" id="IPR036568">
    <property type="entry name" value="GGCT-like_sf"/>
</dbReference>
<evidence type="ECO:0000259" key="1">
    <source>
        <dbReference type="Pfam" id="PF06094"/>
    </source>
</evidence>
<dbReference type="CDD" id="cd06661">
    <property type="entry name" value="GGCT_like"/>
    <property type="match status" value="1"/>
</dbReference>
<accession>A0A857JD11</accession>
<dbReference type="InterPro" id="IPR009288">
    <property type="entry name" value="AIG2-like_dom"/>
</dbReference>
<reference evidence="2 3" key="1">
    <citation type="submission" date="2020-01" db="EMBL/GenBank/DDBJ databases">
        <title>Genome sequencing of strain KACC 21265.</title>
        <authorList>
            <person name="Heo J."/>
            <person name="Kim S.-J."/>
            <person name="Kim J.-S."/>
            <person name="Hong S.-B."/>
            <person name="Kwon S.-W."/>
        </authorList>
    </citation>
    <scope>NUCLEOTIDE SEQUENCE [LARGE SCALE GENOMIC DNA]</scope>
    <source>
        <strain evidence="2 3">KACC 21265</strain>
    </source>
</reference>